<dbReference type="Pfam" id="PF00797">
    <property type="entry name" value="Acetyltransf_2"/>
    <property type="match status" value="1"/>
</dbReference>
<dbReference type="SUPFAM" id="SSF54001">
    <property type="entry name" value="Cysteine proteinases"/>
    <property type="match status" value="1"/>
</dbReference>
<dbReference type="PANTHER" id="PTHR11786">
    <property type="entry name" value="N-HYDROXYARYLAMINE O-ACETYLTRANSFERASE"/>
    <property type="match status" value="1"/>
</dbReference>
<sequence>MPMSYAVNLQHYFARIGYEGPRAATLEVLQTIHRLHPAAIPFENLNPLTRRPVKLDLESVESKLVTARRGGYCFEQNALFANVLMQLGFKVTPLLGRVLWGRESDAVPPRTHMVLRIDIGTDAWIADVGFGSVTLSAPLRLSTGLTQQTPLGTFRLADASRDALYLEVQAHDESWARVYRFDLQPVEWIDYETSNWYTSTSPDSIFASNLIVCRVLPEARLTLFNDQLNERAGSGQMISERQLVSADELAVCLHERFGLDTGDIDIAEVFERVRTPAQSA</sequence>
<dbReference type="Proteomes" id="UP000494252">
    <property type="component" value="Unassembled WGS sequence"/>
</dbReference>
<proteinExistence type="inferred from homology"/>
<protein>
    <submittedName>
        <fullName evidence="3">Arylamine N-acetyltransferase</fullName>
        <ecNumber evidence="3">2.3.1.5</ecNumber>
    </submittedName>
</protein>
<dbReference type="InterPro" id="IPR038765">
    <property type="entry name" value="Papain-like_cys_pep_sf"/>
</dbReference>
<reference evidence="3 4" key="1">
    <citation type="submission" date="2020-04" db="EMBL/GenBank/DDBJ databases">
        <authorList>
            <person name="De Canck E."/>
        </authorList>
    </citation>
    <scope>NUCLEOTIDE SEQUENCE [LARGE SCALE GENOMIC DNA]</scope>
    <source>
        <strain evidence="3 4">LMG 27177</strain>
    </source>
</reference>
<dbReference type="Gene3D" id="2.40.128.150">
    <property type="entry name" value="Cysteine proteinases"/>
    <property type="match status" value="1"/>
</dbReference>
<dbReference type="PRINTS" id="PR01543">
    <property type="entry name" value="ANATRNSFRASE"/>
</dbReference>
<comment type="similarity">
    <text evidence="1 2">Belongs to the arylamine N-acetyltransferase family.</text>
</comment>
<dbReference type="GO" id="GO:0004060">
    <property type="term" value="F:arylamine N-acetyltransferase activity"/>
    <property type="evidence" value="ECO:0007669"/>
    <property type="project" value="UniProtKB-EC"/>
</dbReference>
<keyword evidence="3" id="KW-0808">Transferase</keyword>
<evidence type="ECO:0000313" key="3">
    <source>
        <dbReference type="EMBL" id="CAB3799001.1"/>
    </source>
</evidence>
<evidence type="ECO:0000313" key="4">
    <source>
        <dbReference type="Proteomes" id="UP000494252"/>
    </source>
</evidence>
<organism evidence="3 4">
    <name type="scientific">Paraburkholderia fynbosensis</name>
    <dbReference type="NCBI Taxonomy" id="1200993"/>
    <lineage>
        <taxon>Bacteria</taxon>
        <taxon>Pseudomonadati</taxon>
        <taxon>Pseudomonadota</taxon>
        <taxon>Betaproteobacteria</taxon>
        <taxon>Burkholderiales</taxon>
        <taxon>Burkholderiaceae</taxon>
        <taxon>Paraburkholderia</taxon>
    </lineage>
</organism>
<accession>A0A6J5GIY9</accession>
<dbReference type="EC" id="2.3.1.5" evidence="3"/>
<evidence type="ECO:0000256" key="2">
    <source>
        <dbReference type="RuleBase" id="RU003452"/>
    </source>
</evidence>
<dbReference type="Gene3D" id="3.30.2140.10">
    <property type="entry name" value="Arylamine N-acetyltransferase"/>
    <property type="match status" value="1"/>
</dbReference>
<dbReference type="InterPro" id="IPR001447">
    <property type="entry name" value="Arylamine_N-AcTrfase"/>
</dbReference>
<gene>
    <name evidence="3" type="primary">nhoA</name>
    <name evidence="3" type="ORF">LMG27177_04530</name>
</gene>
<dbReference type="EMBL" id="CADIKI010000014">
    <property type="protein sequence ID" value="CAB3799001.1"/>
    <property type="molecule type" value="Genomic_DNA"/>
</dbReference>
<keyword evidence="3" id="KW-0012">Acyltransferase</keyword>
<name>A0A6J5GIY9_9BURK</name>
<dbReference type="AlphaFoldDB" id="A0A6J5GIY9"/>
<dbReference type="PANTHER" id="PTHR11786:SF0">
    <property type="entry name" value="ARYLAMINE N-ACETYLTRANSFERASE 4-RELATED"/>
    <property type="match status" value="1"/>
</dbReference>
<evidence type="ECO:0000256" key="1">
    <source>
        <dbReference type="ARBA" id="ARBA00006547"/>
    </source>
</evidence>
<keyword evidence="4" id="KW-1185">Reference proteome</keyword>